<dbReference type="GO" id="GO:0005829">
    <property type="term" value="C:cytosol"/>
    <property type="evidence" value="ECO:0007669"/>
    <property type="project" value="TreeGrafter"/>
</dbReference>
<evidence type="ECO:0000313" key="7">
    <source>
        <dbReference type="EMBL" id="CAA2954278.1"/>
    </source>
</evidence>
<dbReference type="SUPFAM" id="SSF52540">
    <property type="entry name" value="P-loop containing nucleoside triphosphate hydrolases"/>
    <property type="match status" value="1"/>
</dbReference>
<evidence type="ECO:0000259" key="6">
    <source>
        <dbReference type="PROSITE" id="PS51192"/>
    </source>
</evidence>
<dbReference type="Pfam" id="PF00270">
    <property type="entry name" value="DEAD"/>
    <property type="match status" value="1"/>
</dbReference>
<organism evidence="7 8">
    <name type="scientific">Olea europaea subsp. europaea</name>
    <dbReference type="NCBI Taxonomy" id="158383"/>
    <lineage>
        <taxon>Eukaryota</taxon>
        <taxon>Viridiplantae</taxon>
        <taxon>Streptophyta</taxon>
        <taxon>Embryophyta</taxon>
        <taxon>Tracheophyta</taxon>
        <taxon>Spermatophyta</taxon>
        <taxon>Magnoliopsida</taxon>
        <taxon>eudicotyledons</taxon>
        <taxon>Gunneridae</taxon>
        <taxon>Pentapetalae</taxon>
        <taxon>asterids</taxon>
        <taxon>lamiids</taxon>
        <taxon>Lamiales</taxon>
        <taxon>Oleaceae</taxon>
        <taxon>Oleeae</taxon>
        <taxon>Olea</taxon>
    </lineage>
</organism>
<evidence type="ECO:0000256" key="2">
    <source>
        <dbReference type="ARBA" id="ARBA00022741"/>
    </source>
</evidence>
<keyword evidence="2" id="KW-0547">Nucleotide-binding</keyword>
<dbReference type="GO" id="GO:0003724">
    <property type="term" value="F:RNA helicase activity"/>
    <property type="evidence" value="ECO:0007669"/>
    <property type="project" value="TreeGrafter"/>
</dbReference>
<keyword evidence="8" id="KW-1185">Reference proteome</keyword>
<dbReference type="InterPro" id="IPR001650">
    <property type="entry name" value="Helicase_C-like"/>
</dbReference>
<dbReference type="InterPro" id="IPR044742">
    <property type="entry name" value="DEAD/DEAH_RhlB"/>
</dbReference>
<dbReference type="Proteomes" id="UP000594638">
    <property type="component" value="Unassembled WGS sequence"/>
</dbReference>
<evidence type="ECO:0000256" key="1">
    <source>
        <dbReference type="ARBA" id="ARBA00006517"/>
    </source>
</evidence>
<protein>
    <submittedName>
        <fullName evidence="7">DEAD-box ATP-dependent RNA helicase 53-like</fullName>
    </submittedName>
</protein>
<keyword evidence="5" id="KW-0067">ATP-binding</keyword>
<name>A0A8S0PLM9_OLEEU</name>
<dbReference type="AlphaFoldDB" id="A0A8S0PLM9"/>
<dbReference type="InterPro" id="IPR027417">
    <property type="entry name" value="P-loop_NTPase"/>
</dbReference>
<dbReference type="Gramene" id="OE9A115669T2">
    <property type="protein sequence ID" value="OE9A115669C2"/>
    <property type="gene ID" value="OE9A115669"/>
</dbReference>
<proteinExistence type="inferred from homology"/>
<dbReference type="GO" id="GO:0003676">
    <property type="term" value="F:nucleic acid binding"/>
    <property type="evidence" value="ECO:0007669"/>
    <property type="project" value="InterPro"/>
</dbReference>
<dbReference type="PANTHER" id="PTHR47959">
    <property type="entry name" value="ATP-DEPENDENT RNA HELICASE RHLE-RELATED"/>
    <property type="match status" value="1"/>
</dbReference>
<keyword evidence="3" id="KW-0378">Hydrolase</keyword>
<dbReference type="InterPro" id="IPR011545">
    <property type="entry name" value="DEAD/DEAH_box_helicase_dom"/>
</dbReference>
<dbReference type="PROSITE" id="PS51192">
    <property type="entry name" value="HELICASE_ATP_BIND_1"/>
    <property type="match status" value="1"/>
</dbReference>
<evidence type="ECO:0000313" key="8">
    <source>
        <dbReference type="Proteomes" id="UP000594638"/>
    </source>
</evidence>
<dbReference type="GO" id="GO:0005524">
    <property type="term" value="F:ATP binding"/>
    <property type="evidence" value="ECO:0007669"/>
    <property type="project" value="UniProtKB-KW"/>
</dbReference>
<dbReference type="InterPro" id="IPR050079">
    <property type="entry name" value="DEAD_box_RNA_helicase"/>
</dbReference>
<dbReference type="PANTHER" id="PTHR47959:SF23">
    <property type="entry name" value="HELICASE ATP-BINDING DOMAIN-CONTAINING PROTEIN"/>
    <property type="match status" value="1"/>
</dbReference>
<dbReference type="GO" id="GO:0016787">
    <property type="term" value="F:hydrolase activity"/>
    <property type="evidence" value="ECO:0007669"/>
    <property type="project" value="UniProtKB-KW"/>
</dbReference>
<dbReference type="EMBL" id="CACTIH010000110">
    <property type="protein sequence ID" value="CAA2954278.1"/>
    <property type="molecule type" value="Genomic_DNA"/>
</dbReference>
<dbReference type="CDD" id="cd00268">
    <property type="entry name" value="DEADc"/>
    <property type="match status" value="1"/>
</dbReference>
<evidence type="ECO:0000256" key="5">
    <source>
        <dbReference type="ARBA" id="ARBA00022840"/>
    </source>
</evidence>
<evidence type="ECO:0000256" key="4">
    <source>
        <dbReference type="ARBA" id="ARBA00022806"/>
    </source>
</evidence>
<evidence type="ECO:0000256" key="3">
    <source>
        <dbReference type="ARBA" id="ARBA00022801"/>
    </source>
</evidence>
<dbReference type="Gene3D" id="3.40.50.300">
    <property type="entry name" value="P-loop containing nucleotide triphosphate hydrolases"/>
    <property type="match status" value="2"/>
</dbReference>
<dbReference type="Pfam" id="PF00271">
    <property type="entry name" value="Helicase_C"/>
    <property type="match status" value="1"/>
</dbReference>
<sequence>MPNSRQMDALKQGVDVVVGTPGLVIDLIKRGSLSLLEVQFVALDEADQMFNVGFMDDVETIQGYMSQKHQTIMFLATMLNWIIKLIQKFFKNPVIVDLVGDFIQISLLAISSEMQEKPAIIGTLINEHAKGGKCIVFTKTKCNVDQLAYFRQRNFSSEALHGDISQKEMKRTLSGVRDGPFNMLVAIDDDQATKTFVEDNNPYDENFSIMSFDAKNVASSISISISLYSIWLEYTTGIVWNS</sequence>
<dbReference type="OrthoDB" id="4255at2759"/>
<dbReference type="InterPro" id="IPR014001">
    <property type="entry name" value="Helicase_ATP-bd"/>
</dbReference>
<comment type="caution">
    <text evidence="7">The sequence shown here is derived from an EMBL/GenBank/DDBJ whole genome shotgun (WGS) entry which is preliminary data.</text>
</comment>
<comment type="similarity">
    <text evidence="1">Belongs to the DEAD box helicase family. DDX21/DDX50 subfamily.</text>
</comment>
<keyword evidence="4 7" id="KW-0347">Helicase</keyword>
<accession>A0A8S0PLM9</accession>
<reference evidence="7 8" key="1">
    <citation type="submission" date="2019-12" db="EMBL/GenBank/DDBJ databases">
        <authorList>
            <person name="Alioto T."/>
            <person name="Alioto T."/>
            <person name="Gomez Garrido J."/>
        </authorList>
    </citation>
    <scope>NUCLEOTIDE SEQUENCE [LARGE SCALE GENOMIC DNA]</scope>
</reference>
<feature type="domain" description="Helicase ATP-binding" evidence="6">
    <location>
        <begin position="1"/>
        <end position="96"/>
    </location>
</feature>
<gene>
    <name evidence="7" type="ORF">OLEA9_A115669</name>
</gene>